<evidence type="ECO:0000313" key="1">
    <source>
        <dbReference type="EMBL" id="BDZ41993.1"/>
    </source>
</evidence>
<dbReference type="RefSeq" id="WP_286219061.1">
    <property type="nucleotide sequence ID" value="NZ_AP027729.1"/>
</dbReference>
<keyword evidence="2" id="KW-1185">Reference proteome</keyword>
<gene>
    <name evidence="1" type="ORF">GCM10025865_12920</name>
</gene>
<proteinExistence type="predicted"/>
<protein>
    <recommendedName>
        <fullName evidence="3">YtkA-like domain-containing protein</fullName>
    </recommendedName>
</protein>
<name>A0ABM8G1M0_9CELL</name>
<evidence type="ECO:0000313" key="2">
    <source>
        <dbReference type="Proteomes" id="UP001321475"/>
    </source>
</evidence>
<evidence type="ECO:0008006" key="3">
    <source>
        <dbReference type="Google" id="ProtNLM"/>
    </source>
</evidence>
<dbReference type="EMBL" id="AP027729">
    <property type="protein sequence ID" value="BDZ41993.1"/>
    <property type="molecule type" value="Genomic_DNA"/>
</dbReference>
<accession>A0ABM8G1M0</accession>
<reference evidence="2" key="1">
    <citation type="journal article" date="2019" name="Int. J. Syst. Evol. Microbiol.">
        <title>The Global Catalogue of Microorganisms (GCM) 10K type strain sequencing project: providing services to taxonomists for standard genome sequencing and annotation.</title>
        <authorList>
            <consortium name="The Broad Institute Genomics Platform"/>
            <consortium name="The Broad Institute Genome Sequencing Center for Infectious Disease"/>
            <person name="Wu L."/>
            <person name="Ma J."/>
        </authorList>
    </citation>
    <scope>NUCLEOTIDE SEQUENCE [LARGE SCALE GENOMIC DNA]</scope>
    <source>
        <strain evidence="2">NBRC 108565</strain>
    </source>
</reference>
<organism evidence="1 2">
    <name type="scientific">Paraoerskovia sediminicola</name>
    <dbReference type="NCBI Taxonomy" id="1138587"/>
    <lineage>
        <taxon>Bacteria</taxon>
        <taxon>Bacillati</taxon>
        <taxon>Actinomycetota</taxon>
        <taxon>Actinomycetes</taxon>
        <taxon>Micrococcales</taxon>
        <taxon>Cellulomonadaceae</taxon>
        <taxon>Paraoerskovia</taxon>
    </lineage>
</organism>
<dbReference type="Proteomes" id="UP001321475">
    <property type="component" value="Chromosome"/>
</dbReference>
<sequence>MEIASLGPGVYAGEVVLPTSGEWRVQVSLRTTEFDNPVRTVTFRVP</sequence>